<dbReference type="PANTHER" id="PTHR43731">
    <property type="entry name" value="RHOMBOID PROTEASE"/>
    <property type="match status" value="1"/>
</dbReference>
<dbReference type="InterPro" id="IPR050925">
    <property type="entry name" value="Rhomboid_protease_S54"/>
</dbReference>
<dbReference type="Pfam" id="PF01694">
    <property type="entry name" value="Rhomboid"/>
    <property type="match status" value="1"/>
</dbReference>
<keyword evidence="3 7" id="KW-0812">Transmembrane</keyword>
<feature type="transmembrane region" description="Helical" evidence="7">
    <location>
        <begin position="272"/>
        <end position="292"/>
    </location>
</feature>
<dbReference type="EMBL" id="SPVF01000100">
    <property type="protein sequence ID" value="TFW23004.1"/>
    <property type="molecule type" value="Genomic_DNA"/>
</dbReference>
<dbReference type="RefSeq" id="WP_135206535.1">
    <property type="nucleotide sequence ID" value="NZ_SPVF01000100.1"/>
</dbReference>
<feature type="transmembrane region" description="Helical" evidence="7">
    <location>
        <begin position="209"/>
        <end position="228"/>
    </location>
</feature>
<comment type="similarity">
    <text evidence="2">Belongs to the peptidase S54 family.</text>
</comment>
<evidence type="ECO:0000313" key="9">
    <source>
        <dbReference type="EMBL" id="TFW23004.1"/>
    </source>
</evidence>
<name>A0A4Y9SJX2_9BURK</name>
<gene>
    <name evidence="9" type="ORF">E4L96_07190</name>
</gene>
<evidence type="ECO:0000313" key="10">
    <source>
        <dbReference type="Proteomes" id="UP000298438"/>
    </source>
</evidence>
<evidence type="ECO:0000256" key="1">
    <source>
        <dbReference type="ARBA" id="ARBA00004141"/>
    </source>
</evidence>
<keyword evidence="6 7" id="KW-0472">Membrane</keyword>
<evidence type="ECO:0000256" key="7">
    <source>
        <dbReference type="SAM" id="Phobius"/>
    </source>
</evidence>
<comment type="caution">
    <text evidence="9">The sequence shown here is derived from an EMBL/GenBank/DDBJ whole genome shotgun (WGS) entry which is preliminary data.</text>
</comment>
<feature type="transmembrane region" description="Helical" evidence="7">
    <location>
        <begin position="15"/>
        <end position="33"/>
    </location>
</feature>
<keyword evidence="4" id="KW-0378">Hydrolase</keyword>
<dbReference type="InterPro" id="IPR022764">
    <property type="entry name" value="Peptidase_S54_rhomboid_dom"/>
</dbReference>
<evidence type="ECO:0000259" key="8">
    <source>
        <dbReference type="Pfam" id="PF01694"/>
    </source>
</evidence>
<protein>
    <submittedName>
        <fullName evidence="9">Rhomboid family intramembrane serine protease</fullName>
    </submittedName>
</protein>
<feature type="transmembrane region" description="Helical" evidence="7">
    <location>
        <begin position="161"/>
        <end position="189"/>
    </location>
</feature>
<dbReference type="GO" id="GO:0006508">
    <property type="term" value="P:proteolysis"/>
    <property type="evidence" value="ECO:0007669"/>
    <property type="project" value="UniProtKB-KW"/>
</dbReference>
<dbReference type="GO" id="GO:0016020">
    <property type="term" value="C:membrane"/>
    <property type="evidence" value="ECO:0007669"/>
    <property type="project" value="UniProtKB-SubCell"/>
</dbReference>
<feature type="transmembrane region" description="Helical" evidence="7">
    <location>
        <begin position="235"/>
        <end position="260"/>
    </location>
</feature>
<dbReference type="AlphaFoldDB" id="A0A4Y9SJX2"/>
<dbReference type="GO" id="GO:0004252">
    <property type="term" value="F:serine-type endopeptidase activity"/>
    <property type="evidence" value="ECO:0007669"/>
    <property type="project" value="InterPro"/>
</dbReference>
<evidence type="ECO:0000256" key="3">
    <source>
        <dbReference type="ARBA" id="ARBA00022692"/>
    </source>
</evidence>
<keyword evidence="9" id="KW-0645">Protease</keyword>
<evidence type="ECO:0000256" key="4">
    <source>
        <dbReference type="ARBA" id="ARBA00022801"/>
    </source>
</evidence>
<comment type="subcellular location">
    <subcellularLocation>
        <location evidence="1">Membrane</location>
        <topology evidence="1">Multi-pass membrane protein</topology>
    </subcellularLocation>
</comment>
<dbReference type="Gene3D" id="1.20.1540.10">
    <property type="entry name" value="Rhomboid-like"/>
    <property type="match status" value="1"/>
</dbReference>
<organism evidence="9 10">
    <name type="scientific">Zemynaea arenosa</name>
    <dbReference type="NCBI Taxonomy" id="2561931"/>
    <lineage>
        <taxon>Bacteria</taxon>
        <taxon>Pseudomonadati</taxon>
        <taxon>Pseudomonadota</taxon>
        <taxon>Betaproteobacteria</taxon>
        <taxon>Burkholderiales</taxon>
        <taxon>Oxalobacteraceae</taxon>
        <taxon>Telluria group</taxon>
        <taxon>Zemynaea</taxon>
    </lineage>
</organism>
<keyword evidence="5 7" id="KW-1133">Transmembrane helix</keyword>
<accession>A0A4Y9SJX2</accession>
<dbReference type="SUPFAM" id="SSF144091">
    <property type="entry name" value="Rhomboid-like"/>
    <property type="match status" value="1"/>
</dbReference>
<feature type="domain" description="Peptidase S54 rhomboid" evidence="8">
    <location>
        <begin position="144"/>
        <end position="293"/>
    </location>
</feature>
<evidence type="ECO:0000256" key="5">
    <source>
        <dbReference type="ARBA" id="ARBA00022989"/>
    </source>
</evidence>
<dbReference type="OrthoDB" id="9814037at2"/>
<keyword evidence="10" id="KW-1185">Reference proteome</keyword>
<dbReference type="InterPro" id="IPR035952">
    <property type="entry name" value="Rhomboid-like_sf"/>
</dbReference>
<evidence type="ECO:0000256" key="2">
    <source>
        <dbReference type="ARBA" id="ARBA00009045"/>
    </source>
</evidence>
<dbReference type="PANTHER" id="PTHR43731:SF14">
    <property type="entry name" value="PRESENILIN-ASSOCIATED RHOMBOID-LIKE PROTEIN, MITOCHONDRIAL"/>
    <property type="match status" value="1"/>
</dbReference>
<reference evidence="9 10" key="1">
    <citation type="submission" date="2019-03" db="EMBL/GenBank/DDBJ databases">
        <title>Draft Genome Sequence of Massilia arenosa sp. nov., a Novel Massilia Species Isolated from a Sandy-loam Maize Soil.</title>
        <authorList>
            <person name="Raths R."/>
            <person name="Peta V."/>
            <person name="Bucking H."/>
        </authorList>
    </citation>
    <scope>NUCLEOTIDE SEQUENCE [LARGE SCALE GENOMIC DNA]</scope>
    <source>
        <strain evidence="9 10">MC02</strain>
    </source>
</reference>
<sequence>MLIIPAENRPDWKKPPLITILLIVINVLVFFVYQGKDPKKLEQSYQWYGESGLVQREYEPFRDYLRRTNPVLLQQLDAEDEEGAPAASALGAQFTHSANDKDFIQALHKELDGDPQWRADRARFEQLINSLSDRAYAFNAKEARWDTWFTSMFLHGSVMHLLGNMVFLFIFGFALEAAIGSGVYLLLYLCSGLGGTLLYWASELGKDSSALGASGAISGLMGMYIALYGLRKINFFYNVIFFSGHVRAPALIVFPVWVGYELLGSWNGGDGVAHWAHTGGMLFGFVLLAIWLRFGLKYDRNYVEKIDPDAPFKSAHARIQELMVAMKPDEARQKAMDLVKAMPQDARAWRTLYGVVKISPASREYHQIVHSLFKQAGNAARDSDMHGLMREVAHDYVQIGGETPALTENVSLMLAQRLGRVEHIKPLAAVVERLLQRHCKHEAMPRILQAASILSAKANLGHQAQHFRAQLEARFPDSQEARQLAAHPAA</sequence>
<proteinExistence type="inferred from homology"/>
<evidence type="ECO:0000256" key="6">
    <source>
        <dbReference type="ARBA" id="ARBA00023136"/>
    </source>
</evidence>
<dbReference type="Proteomes" id="UP000298438">
    <property type="component" value="Unassembled WGS sequence"/>
</dbReference>